<dbReference type="FunCoup" id="A7ARC5">
    <property type="interactions" value="98"/>
</dbReference>
<comment type="caution">
    <text evidence="12">The sequence shown here is derived from an EMBL/GenBank/DDBJ whole genome shotgun (WGS) entry which is preliminary data.</text>
</comment>
<accession>A7ARC5</accession>
<organism evidence="12 13">
    <name type="scientific">Babesia bovis</name>
    <dbReference type="NCBI Taxonomy" id="5865"/>
    <lineage>
        <taxon>Eukaryota</taxon>
        <taxon>Sar</taxon>
        <taxon>Alveolata</taxon>
        <taxon>Apicomplexa</taxon>
        <taxon>Aconoidasida</taxon>
        <taxon>Piroplasmida</taxon>
        <taxon>Babesiidae</taxon>
        <taxon>Babesia</taxon>
    </lineage>
</organism>
<gene>
    <name evidence="12" type="ORF">BBOV_IV007380</name>
</gene>
<keyword evidence="6 11" id="KW-0808">Transferase</keyword>
<evidence type="ECO:0000313" key="13">
    <source>
        <dbReference type="Proteomes" id="UP000002173"/>
    </source>
</evidence>
<evidence type="ECO:0000256" key="11">
    <source>
        <dbReference type="RuleBase" id="RU363112"/>
    </source>
</evidence>
<feature type="transmembrane region" description="Helical" evidence="11">
    <location>
        <begin position="188"/>
        <end position="213"/>
    </location>
</feature>
<feature type="transmembrane region" description="Helical" evidence="11">
    <location>
        <begin position="20"/>
        <end position="39"/>
    </location>
</feature>
<dbReference type="GO" id="GO:0000009">
    <property type="term" value="F:alpha-1,6-mannosyltransferase activity"/>
    <property type="evidence" value="ECO:0007669"/>
    <property type="project" value="InterPro"/>
</dbReference>
<evidence type="ECO:0000256" key="9">
    <source>
        <dbReference type="ARBA" id="ARBA00022989"/>
    </source>
</evidence>
<reference evidence="13" key="2">
    <citation type="journal article" date="2020" name="Data Brief">
        <title>Transcriptome dataset of Babesia bovis life stages within vertebrate and invertebrate hosts.</title>
        <authorList>
            <person name="Ueti M.W."/>
            <person name="Johnson W.C."/>
            <person name="Kappmeyer L.S."/>
            <person name="Herndon D.R."/>
            <person name="Mousel M.R."/>
            <person name="Reif K.E."/>
            <person name="Taus N.S."/>
            <person name="Ifeonu O.O."/>
            <person name="Silva J.C."/>
            <person name="Suarez C.E."/>
            <person name="Brayton K.A."/>
        </authorList>
    </citation>
    <scope>NUCLEOTIDE SEQUENCE [LARGE SCALE GENOMIC DNA]</scope>
</reference>
<evidence type="ECO:0000256" key="8">
    <source>
        <dbReference type="ARBA" id="ARBA00022824"/>
    </source>
</evidence>
<dbReference type="PANTHER" id="PTHR12468">
    <property type="entry name" value="GPI MANNOSYLTRANSFERASE 2"/>
    <property type="match status" value="1"/>
</dbReference>
<reference evidence="12 13" key="1">
    <citation type="journal article" date="2007" name="PLoS Pathog.">
        <title>Genome sequence of Babesia bovis and comparative analysis of apicomplexan hemoprotozoa.</title>
        <authorList>
            <person name="Brayton K.A."/>
            <person name="Lau A.O.T."/>
            <person name="Herndon D.R."/>
            <person name="Hannick L."/>
            <person name="Kappmeyer L.S."/>
            <person name="Berens S.J."/>
            <person name="Bidwell S.L."/>
            <person name="Brown W.C."/>
            <person name="Crabtree J."/>
            <person name="Fadrosh D."/>
            <person name="Feldblum T."/>
            <person name="Forberger H.A."/>
            <person name="Haas B.J."/>
            <person name="Howell J.M."/>
            <person name="Khouri H."/>
            <person name="Koo H."/>
            <person name="Mann D.J."/>
            <person name="Norimine J."/>
            <person name="Paulsen I.T."/>
            <person name="Radune D."/>
            <person name="Ren Q."/>
            <person name="Smith R.K. Jr."/>
            <person name="Suarez C.E."/>
            <person name="White O."/>
            <person name="Wortman J.R."/>
            <person name="Knowles D.P. Jr."/>
            <person name="McElwain T.F."/>
            <person name="Nene V.M."/>
        </authorList>
    </citation>
    <scope>NUCLEOTIDE SEQUENCE [LARGE SCALE GENOMIC DNA]</scope>
    <source>
        <strain evidence="12">T2Bo</strain>
    </source>
</reference>
<evidence type="ECO:0000256" key="1">
    <source>
        <dbReference type="ARBA" id="ARBA00004477"/>
    </source>
</evidence>
<evidence type="ECO:0000256" key="6">
    <source>
        <dbReference type="ARBA" id="ARBA00022679"/>
    </source>
</evidence>
<comment type="pathway">
    <text evidence="2 11">Glycolipid biosynthesis; glycosylphosphatidylinositol-anchor biosynthesis.</text>
</comment>
<comment type="subcellular location">
    <subcellularLocation>
        <location evidence="1 11">Endoplasmic reticulum membrane</location>
        <topology evidence="1 11">Multi-pass membrane protein</topology>
    </subcellularLocation>
</comment>
<keyword evidence="13" id="KW-1185">Reference proteome</keyword>
<evidence type="ECO:0000256" key="3">
    <source>
        <dbReference type="ARBA" id="ARBA00008698"/>
    </source>
</evidence>
<comment type="function">
    <text evidence="11">Mannosyltransferase involved in glycosylphosphatidylinositol-anchor biosynthesis.</text>
</comment>
<feature type="transmembrane region" description="Helical" evidence="11">
    <location>
        <begin position="335"/>
        <end position="354"/>
    </location>
</feature>
<keyword evidence="5 11" id="KW-0328">Glycosyltransferase</keyword>
<comment type="caution">
    <text evidence="11">Lacks conserved residue(s) required for the propagation of feature annotation.</text>
</comment>
<dbReference type="GO" id="GO:0005789">
    <property type="term" value="C:endoplasmic reticulum membrane"/>
    <property type="evidence" value="ECO:0007669"/>
    <property type="project" value="UniProtKB-SubCell"/>
</dbReference>
<feature type="transmembrane region" description="Helical" evidence="11">
    <location>
        <begin position="391"/>
        <end position="410"/>
    </location>
</feature>
<dbReference type="AlphaFoldDB" id="A7ARC5"/>
<dbReference type="Pfam" id="PF04188">
    <property type="entry name" value="Mannosyl_trans2"/>
    <property type="match status" value="2"/>
</dbReference>
<dbReference type="InterPro" id="IPR007315">
    <property type="entry name" value="PIG-V/Gpi18"/>
</dbReference>
<keyword evidence="4 11" id="KW-0337">GPI-anchor biosynthesis</keyword>
<dbReference type="STRING" id="5865.A7ARC5"/>
<evidence type="ECO:0000313" key="12">
    <source>
        <dbReference type="EMBL" id="EDO07094.1"/>
    </source>
</evidence>
<keyword evidence="8 11" id="KW-0256">Endoplasmic reticulum</keyword>
<feature type="transmembrane region" description="Helical" evidence="11">
    <location>
        <begin position="312"/>
        <end position="329"/>
    </location>
</feature>
<name>A7ARC5_BABBO</name>
<proteinExistence type="inferred from homology"/>
<dbReference type="Proteomes" id="UP000002173">
    <property type="component" value="Unassembled WGS sequence"/>
</dbReference>
<dbReference type="GO" id="GO:0031501">
    <property type="term" value="C:mannosyltransferase complex"/>
    <property type="evidence" value="ECO:0007669"/>
    <property type="project" value="TreeGrafter"/>
</dbReference>
<dbReference type="InParanoid" id="A7ARC5"/>
<sequence length="537" mass="62080">MKAKNNDIIRPRHLGKVLKLACLIKVVFCIFVTTISWHSRTKRPYVDQRQVELNVKNGPNPPVSTEASVKLSVLQENCSYKVHSEACYPDAMSLLDDRNPDGTINDHFYNGIHFKLWKWLIPYISWDAERFLKIAIDGVSYWSEDQLAFMPLLPFLMNVTGKALRYIHLRVVSIYAFSADTVEAPMALYMALAGFFISNIAAILSAGAMYLLVWEIIYRRKLAAMASEYVPKTMTDEETSGSMSIEYVEKISYISAFFFCLSPPTVHCTSIYTESLFCLCTFVGNLLLFYVEDWRKIATHSVDHNMSLSLRIYVVELLAVGLFFMASALRSNGFLLLLPLFFYTLRVCNILRRFNLIYSYNLKQLGCDGNTNFDSISVSAIIRFVVHWLRALCYALAILSPMVVFQIYLYCLHCVKLNAKQLEIISQYPSFVRMLISPRGFQFLKGLLASYKTNSRPWCTRFPPNAYAFVQKKYWDVGFLWIIREIDRLSVFTYSWPTYLVAYLALKWYYKFIATIYSTLSKKLTKLSFKLGSFFIF</sequence>
<dbReference type="VEuPathDB" id="PiroplasmaDB:BBOV_IV007380"/>
<dbReference type="UniPathway" id="UPA00196"/>
<keyword evidence="10 11" id="KW-0472">Membrane</keyword>
<dbReference type="KEGG" id="bbo:BBOV_IV007380"/>
<feature type="transmembrane region" description="Helical" evidence="11">
    <location>
        <begin position="147"/>
        <end position="167"/>
    </location>
</feature>
<feature type="transmembrane region" description="Helical" evidence="11">
    <location>
        <begin position="271"/>
        <end position="291"/>
    </location>
</feature>
<keyword evidence="7 11" id="KW-0812">Transmembrane</keyword>
<dbReference type="EMBL" id="AAXT01000002">
    <property type="protein sequence ID" value="EDO07094.1"/>
    <property type="molecule type" value="Genomic_DNA"/>
</dbReference>
<dbReference type="GO" id="GO:0006506">
    <property type="term" value="P:GPI anchor biosynthetic process"/>
    <property type="evidence" value="ECO:0007669"/>
    <property type="project" value="UniProtKB-UniPathway"/>
</dbReference>
<dbReference type="EC" id="2.4.1.-" evidence="11"/>
<protein>
    <recommendedName>
        <fullName evidence="11">GPI mannosyltransferase 2</fullName>
        <ecNumber evidence="11">2.4.1.-</ecNumber>
    </recommendedName>
</protein>
<dbReference type="GeneID" id="5478896"/>
<evidence type="ECO:0000256" key="7">
    <source>
        <dbReference type="ARBA" id="ARBA00022692"/>
    </source>
</evidence>
<evidence type="ECO:0000256" key="4">
    <source>
        <dbReference type="ARBA" id="ARBA00022502"/>
    </source>
</evidence>
<dbReference type="PANTHER" id="PTHR12468:SF2">
    <property type="entry name" value="GPI MANNOSYLTRANSFERASE 2"/>
    <property type="match status" value="1"/>
</dbReference>
<reference evidence="13" key="3">
    <citation type="journal article" date="2021" name="Int. J. Parasitol.">
        <title>Comparative analysis of gene expression between Babesia bovis blood stages and kinetes allowed by improved genome annotation.</title>
        <authorList>
            <person name="Ueti M.W."/>
            <person name="Johnson W.C."/>
            <person name="Kappmeyer L.S."/>
            <person name="Herndon D.R."/>
            <person name="Mousel M.R."/>
            <person name="Reif K.E."/>
            <person name="Taus N.S."/>
            <person name="Ifeonu O.O."/>
            <person name="Silva J.C."/>
            <person name="Suarez C.E."/>
            <person name="Brayton K.A."/>
        </authorList>
    </citation>
    <scope>NUCLEOTIDE SEQUENCE [LARGE SCALE GENOMIC DNA]</scope>
</reference>
<evidence type="ECO:0000256" key="2">
    <source>
        <dbReference type="ARBA" id="ARBA00004687"/>
    </source>
</evidence>
<dbReference type="GO" id="GO:0004376">
    <property type="term" value="F:GPI mannosyltransferase activity"/>
    <property type="evidence" value="ECO:0007669"/>
    <property type="project" value="InterPro"/>
</dbReference>
<evidence type="ECO:0000256" key="10">
    <source>
        <dbReference type="ARBA" id="ARBA00023136"/>
    </source>
</evidence>
<dbReference type="eggNOG" id="ENOG502T18H">
    <property type="taxonomic scope" value="Eukaryota"/>
</dbReference>
<evidence type="ECO:0000256" key="5">
    <source>
        <dbReference type="ARBA" id="ARBA00022676"/>
    </source>
</evidence>
<comment type="similarity">
    <text evidence="3 11">Belongs to the PIGV family.</text>
</comment>
<dbReference type="OMA" id="CFSSWDG"/>
<keyword evidence="9 11" id="KW-1133">Transmembrane helix</keyword>